<evidence type="ECO:0000256" key="4">
    <source>
        <dbReference type="ARBA" id="ARBA00022692"/>
    </source>
</evidence>
<dbReference type="GO" id="GO:0043953">
    <property type="term" value="P:protein transport by the Tat complex"/>
    <property type="evidence" value="ECO:0007669"/>
    <property type="project" value="UniProtKB-UniRule"/>
</dbReference>
<name>A0A1B1RZN5_9BACL</name>
<dbReference type="AlphaFoldDB" id="A0A1B1RZN5"/>
<comment type="subunit">
    <text evidence="9">Forms a complex with TatC.</text>
</comment>
<evidence type="ECO:0000256" key="8">
    <source>
        <dbReference type="ARBA" id="ARBA00023136"/>
    </source>
</evidence>
<dbReference type="NCBIfam" id="TIGR01411">
    <property type="entry name" value="tatAE"/>
    <property type="match status" value="1"/>
</dbReference>
<dbReference type="PANTHER" id="PTHR42982">
    <property type="entry name" value="SEC-INDEPENDENT PROTEIN TRANSLOCASE PROTEIN TATA"/>
    <property type="match status" value="1"/>
</dbReference>
<organism evidence="10 11">
    <name type="scientific">Planococcus versutus</name>
    <dbReference type="NCBI Taxonomy" id="1302659"/>
    <lineage>
        <taxon>Bacteria</taxon>
        <taxon>Bacillati</taxon>
        <taxon>Bacillota</taxon>
        <taxon>Bacilli</taxon>
        <taxon>Bacillales</taxon>
        <taxon>Caryophanaceae</taxon>
        <taxon>Planococcus</taxon>
    </lineage>
</organism>
<dbReference type="InterPro" id="IPR006312">
    <property type="entry name" value="TatA/E"/>
</dbReference>
<evidence type="ECO:0000256" key="2">
    <source>
        <dbReference type="ARBA" id="ARBA00022448"/>
    </source>
</evidence>
<evidence type="ECO:0000256" key="6">
    <source>
        <dbReference type="ARBA" id="ARBA00022989"/>
    </source>
</evidence>
<comment type="similarity">
    <text evidence="9">Belongs to the TatA/E family.</text>
</comment>
<keyword evidence="6 9" id="KW-1133">Transmembrane helix</keyword>
<evidence type="ECO:0000256" key="3">
    <source>
        <dbReference type="ARBA" id="ARBA00022475"/>
    </source>
</evidence>
<keyword evidence="8 9" id="KW-0472">Membrane</keyword>
<dbReference type="HAMAP" id="MF_00236">
    <property type="entry name" value="TatA_E"/>
    <property type="match status" value="1"/>
</dbReference>
<dbReference type="Proteomes" id="UP000053354">
    <property type="component" value="Chromosome"/>
</dbReference>
<evidence type="ECO:0000313" key="11">
    <source>
        <dbReference type="Proteomes" id="UP000053354"/>
    </source>
</evidence>
<reference evidence="10" key="1">
    <citation type="submission" date="2016-10" db="EMBL/GenBank/DDBJ databases">
        <authorList>
            <person name="See-Too W.S."/>
        </authorList>
    </citation>
    <scope>NUCLEOTIDE SEQUENCE</scope>
    <source>
        <strain evidence="10">L10.15</strain>
    </source>
</reference>
<evidence type="ECO:0000256" key="7">
    <source>
        <dbReference type="ARBA" id="ARBA00023010"/>
    </source>
</evidence>
<gene>
    <name evidence="9" type="primary">tatA</name>
    <name evidence="10" type="ORF">I858_005060</name>
</gene>
<dbReference type="GO" id="GO:0008320">
    <property type="term" value="F:protein transmembrane transporter activity"/>
    <property type="evidence" value="ECO:0007669"/>
    <property type="project" value="UniProtKB-UniRule"/>
</dbReference>
<dbReference type="EMBL" id="CP016540">
    <property type="protein sequence ID" value="ANU26402.1"/>
    <property type="molecule type" value="Genomic_DNA"/>
</dbReference>
<dbReference type="InterPro" id="IPR003369">
    <property type="entry name" value="TatA/B/E"/>
</dbReference>
<protein>
    <recommendedName>
        <fullName evidence="9">Sec-independent protein translocase protein TatA</fullName>
    </recommendedName>
</protein>
<proteinExistence type="inferred from homology"/>
<evidence type="ECO:0000313" key="10">
    <source>
        <dbReference type="EMBL" id="ANU26402.1"/>
    </source>
</evidence>
<keyword evidence="7 9" id="KW-0811">Translocation</keyword>
<dbReference type="OrthoDB" id="9800908at2"/>
<dbReference type="GO" id="GO:0033281">
    <property type="term" value="C:TAT protein transport complex"/>
    <property type="evidence" value="ECO:0007669"/>
    <property type="project" value="UniProtKB-UniRule"/>
</dbReference>
<dbReference type="STRING" id="1302659.I858_005060"/>
<comment type="subcellular location">
    <subcellularLocation>
        <location evidence="1 9">Cell membrane</location>
        <topology evidence="1 9">Single-pass membrane protein</topology>
    </subcellularLocation>
</comment>
<comment type="function">
    <text evidence="9">Part of the twin-arginine translocation (Tat) system that transports large folded proteins containing a characteristic twin-arginine motif in their signal peptide across membranes. TatA could form the protein-conducting channel of the Tat system.</text>
</comment>
<keyword evidence="4 9" id="KW-0812">Transmembrane</keyword>
<dbReference type="PANTHER" id="PTHR42982:SF1">
    <property type="entry name" value="SEC-INDEPENDENT PROTEIN TRANSLOCASE PROTEIN TATA"/>
    <property type="match status" value="1"/>
</dbReference>
<dbReference type="NCBIfam" id="NF011430">
    <property type="entry name" value="PRK14861.1"/>
    <property type="match status" value="1"/>
</dbReference>
<evidence type="ECO:0000256" key="1">
    <source>
        <dbReference type="ARBA" id="ARBA00004162"/>
    </source>
</evidence>
<dbReference type="RefSeq" id="WP_049694405.1">
    <property type="nucleotide sequence ID" value="NZ_CP016540.2"/>
</dbReference>
<keyword evidence="5 9" id="KW-0653">Protein transport</keyword>
<evidence type="ECO:0000256" key="9">
    <source>
        <dbReference type="HAMAP-Rule" id="MF_00236"/>
    </source>
</evidence>
<dbReference type="Gene3D" id="1.20.5.3310">
    <property type="match status" value="1"/>
</dbReference>
<dbReference type="KEGG" id="pll:I858_005060"/>
<dbReference type="Pfam" id="PF02416">
    <property type="entry name" value="TatA_B_E"/>
    <property type="match status" value="1"/>
</dbReference>
<keyword evidence="11" id="KW-1185">Reference proteome</keyword>
<keyword evidence="2 9" id="KW-0813">Transport</keyword>
<evidence type="ECO:0000256" key="5">
    <source>
        <dbReference type="ARBA" id="ARBA00022927"/>
    </source>
</evidence>
<sequence length="64" mass="7077">MPGPMSIIIIGVVALLVFGPKKLPELGKAFGSSLREFKNATKGLVDDDDDKVELKKKEEHKEIR</sequence>
<accession>A0A1B1RZN5</accession>
<keyword evidence="3 9" id="KW-1003">Cell membrane</keyword>